<organism evidence="1 2">
    <name type="scientific">Plakobranchus ocellatus</name>
    <dbReference type="NCBI Taxonomy" id="259542"/>
    <lineage>
        <taxon>Eukaryota</taxon>
        <taxon>Metazoa</taxon>
        <taxon>Spiralia</taxon>
        <taxon>Lophotrochozoa</taxon>
        <taxon>Mollusca</taxon>
        <taxon>Gastropoda</taxon>
        <taxon>Heterobranchia</taxon>
        <taxon>Euthyneura</taxon>
        <taxon>Panpulmonata</taxon>
        <taxon>Sacoglossa</taxon>
        <taxon>Placobranchoidea</taxon>
        <taxon>Plakobranchidae</taxon>
        <taxon>Plakobranchus</taxon>
    </lineage>
</organism>
<dbReference type="EMBL" id="BLXT01000480">
    <property type="protein sequence ID" value="GFN77464.1"/>
    <property type="molecule type" value="Genomic_DNA"/>
</dbReference>
<accession>A0AAV3Y358</accession>
<name>A0AAV3Y358_9GAST</name>
<dbReference type="AlphaFoldDB" id="A0AAV3Y358"/>
<evidence type="ECO:0000313" key="2">
    <source>
        <dbReference type="Proteomes" id="UP000735302"/>
    </source>
</evidence>
<gene>
    <name evidence="1" type="ORF">PoB_000397000</name>
</gene>
<dbReference type="Proteomes" id="UP000735302">
    <property type="component" value="Unassembled WGS sequence"/>
</dbReference>
<sequence>MIRGRQVLSNGDGFNLTTGGTKTAWRYGILAIMTGIVEPVGGTSVKYPPKMTVVTRQPDRVKVNSQSMSILYINTAVTDFTSSATAAVAAAAAATAAAATRTRRTTRITTTTTSPTIKATMTATSSKNNDNNKY</sequence>
<evidence type="ECO:0000313" key="1">
    <source>
        <dbReference type="EMBL" id="GFN77464.1"/>
    </source>
</evidence>
<proteinExistence type="predicted"/>
<keyword evidence="2" id="KW-1185">Reference proteome</keyword>
<protein>
    <submittedName>
        <fullName evidence="1">Uncharacterized protein</fullName>
    </submittedName>
</protein>
<reference evidence="1 2" key="1">
    <citation type="journal article" date="2021" name="Elife">
        <title>Chloroplast acquisition without the gene transfer in kleptoplastic sea slugs, Plakobranchus ocellatus.</title>
        <authorList>
            <person name="Maeda T."/>
            <person name="Takahashi S."/>
            <person name="Yoshida T."/>
            <person name="Shimamura S."/>
            <person name="Takaki Y."/>
            <person name="Nagai Y."/>
            <person name="Toyoda A."/>
            <person name="Suzuki Y."/>
            <person name="Arimoto A."/>
            <person name="Ishii H."/>
            <person name="Satoh N."/>
            <person name="Nishiyama T."/>
            <person name="Hasebe M."/>
            <person name="Maruyama T."/>
            <person name="Minagawa J."/>
            <person name="Obokata J."/>
            <person name="Shigenobu S."/>
        </authorList>
    </citation>
    <scope>NUCLEOTIDE SEQUENCE [LARGE SCALE GENOMIC DNA]</scope>
</reference>
<comment type="caution">
    <text evidence="1">The sequence shown here is derived from an EMBL/GenBank/DDBJ whole genome shotgun (WGS) entry which is preliminary data.</text>
</comment>